<reference evidence="3" key="1">
    <citation type="submission" date="2017-09" db="EMBL/GenBank/DDBJ databases">
        <title>Depth-based differentiation of microbial function through sediment-hosted aquifers and enrichment of novel symbionts in the deep terrestrial subsurface.</title>
        <authorList>
            <person name="Probst A.J."/>
            <person name="Ladd B."/>
            <person name="Jarett J.K."/>
            <person name="Geller-Mcgrath D.E."/>
            <person name="Sieber C.M.K."/>
            <person name="Emerson J.B."/>
            <person name="Anantharaman K."/>
            <person name="Thomas B.C."/>
            <person name="Malmstrom R."/>
            <person name="Stieglmeier M."/>
            <person name="Klingl A."/>
            <person name="Woyke T."/>
            <person name="Ryan C.M."/>
            <person name="Banfield J.F."/>
        </authorList>
    </citation>
    <scope>NUCLEOTIDE SEQUENCE [LARGE SCALE GENOMIC DNA]</scope>
</reference>
<dbReference type="EMBL" id="PFPI01000005">
    <property type="protein sequence ID" value="PIZ93992.1"/>
    <property type="molecule type" value="Genomic_DNA"/>
</dbReference>
<accession>A0A2M7V5W7</accession>
<proteinExistence type="predicted"/>
<evidence type="ECO:0000313" key="2">
    <source>
        <dbReference type="EMBL" id="PIZ93992.1"/>
    </source>
</evidence>
<dbReference type="Proteomes" id="UP000230078">
    <property type="component" value="Unassembled WGS sequence"/>
</dbReference>
<dbReference type="AlphaFoldDB" id="A0A2M7V5W7"/>
<gene>
    <name evidence="2" type="ORF">COX83_00380</name>
</gene>
<protein>
    <submittedName>
        <fullName evidence="2">Uncharacterized protein</fullName>
    </submittedName>
</protein>
<comment type="caution">
    <text evidence="2">The sequence shown here is derived from an EMBL/GenBank/DDBJ whole genome shotgun (WGS) entry which is preliminary data.</text>
</comment>
<name>A0A2M7V5W7_9BACT</name>
<organism evidence="2 3">
    <name type="scientific">Candidatus Magasanikbacteria bacterium CG_4_10_14_0_2_um_filter_41_31</name>
    <dbReference type="NCBI Taxonomy" id="1974639"/>
    <lineage>
        <taxon>Bacteria</taxon>
        <taxon>Candidatus Magasanikiibacteriota</taxon>
    </lineage>
</organism>
<sequence length="138" mass="15586">MMQRIAIILLFFLSWSCFGFNIGMIGHEFTDATEKIAAHEGMGMSHECCGIQNQTANETPNGIQIAHHGIVAILTGHATLFSSLVAFVSSILLITILFLWSLVDHTSLYMRRWGERWAYFALFFSRLFSSGILHSKTW</sequence>
<keyword evidence="1" id="KW-1133">Transmembrane helix</keyword>
<feature type="transmembrane region" description="Helical" evidence="1">
    <location>
        <begin position="84"/>
        <end position="105"/>
    </location>
</feature>
<keyword evidence="1" id="KW-0472">Membrane</keyword>
<evidence type="ECO:0000256" key="1">
    <source>
        <dbReference type="SAM" id="Phobius"/>
    </source>
</evidence>
<keyword evidence="1" id="KW-0812">Transmembrane</keyword>
<evidence type="ECO:0000313" key="3">
    <source>
        <dbReference type="Proteomes" id="UP000230078"/>
    </source>
</evidence>